<reference evidence="1" key="1">
    <citation type="submission" date="2018-06" db="EMBL/GenBank/DDBJ databases">
        <authorList>
            <person name="Zhirakovskaya E."/>
        </authorList>
    </citation>
    <scope>NUCLEOTIDE SEQUENCE</scope>
</reference>
<organism evidence="1">
    <name type="scientific">hydrothermal vent metagenome</name>
    <dbReference type="NCBI Taxonomy" id="652676"/>
    <lineage>
        <taxon>unclassified sequences</taxon>
        <taxon>metagenomes</taxon>
        <taxon>ecological metagenomes</taxon>
    </lineage>
</organism>
<sequence length="40" mass="4930">FNKNTFNPLKYTFDFYSRGGYMYKVDNTNYFIIIKSQYLN</sequence>
<evidence type="ECO:0000313" key="1">
    <source>
        <dbReference type="EMBL" id="VAW36026.1"/>
    </source>
</evidence>
<dbReference type="EMBL" id="UOEW01000126">
    <property type="protein sequence ID" value="VAW36026.1"/>
    <property type="molecule type" value="Genomic_DNA"/>
</dbReference>
<dbReference type="AlphaFoldDB" id="A0A3B0VUR3"/>
<accession>A0A3B0VUR3</accession>
<feature type="non-terminal residue" evidence="1">
    <location>
        <position position="1"/>
    </location>
</feature>
<protein>
    <submittedName>
        <fullName evidence="1">Uncharacterized protein</fullName>
    </submittedName>
</protein>
<gene>
    <name evidence="1" type="ORF">MNBD_GAMMA01-1060</name>
</gene>
<name>A0A3B0VUR3_9ZZZZ</name>
<proteinExistence type="predicted"/>